<dbReference type="PANTHER" id="PTHR24559:SF444">
    <property type="entry name" value="REVERSE TRANSCRIPTASE DOMAIN-CONTAINING PROTEIN"/>
    <property type="match status" value="1"/>
</dbReference>
<dbReference type="InterPro" id="IPR043128">
    <property type="entry name" value="Rev_trsase/Diguanyl_cyclase"/>
</dbReference>
<evidence type="ECO:0000259" key="1">
    <source>
        <dbReference type="Pfam" id="PF00078"/>
    </source>
</evidence>
<protein>
    <submittedName>
        <fullName evidence="2">RNA-directed DNA polymerase</fullName>
    </submittedName>
</protein>
<proteinExistence type="predicted"/>
<keyword evidence="2" id="KW-0548">Nucleotidyltransferase</keyword>
<dbReference type="Gene3D" id="3.10.10.10">
    <property type="entry name" value="HIV Type 1 Reverse Transcriptase, subunit A, domain 1"/>
    <property type="match status" value="1"/>
</dbReference>
<dbReference type="SUPFAM" id="SSF56672">
    <property type="entry name" value="DNA/RNA polymerases"/>
    <property type="match status" value="1"/>
</dbReference>
<dbReference type="Proteomes" id="UP001151760">
    <property type="component" value="Unassembled WGS sequence"/>
</dbReference>
<dbReference type="Gene3D" id="2.40.70.10">
    <property type="entry name" value="Acid Proteases"/>
    <property type="match status" value="1"/>
</dbReference>
<dbReference type="CDD" id="cd01647">
    <property type="entry name" value="RT_LTR"/>
    <property type="match status" value="1"/>
</dbReference>
<sequence>MLERLAEHEYYCFLDGFSRYFQILVAPEDQEKTTFNCPYGTMAYKRMPFGLCNAPTTFQHYMMAIFHELIEDSMEIFMNDFSISGSSFDHCLQNLEKMLKRCEETNLILNWKKCHFMPSKSGEEGPPVEINMKNEVERRTDDEPVKGAKENVMKNKEDEPTRVSGSYAVRGPVYKTILKKKITKKKDIGGNFEIPCNIGSLKHMNALVDQGSDVNVMPLSTYEKLTNERHVKTDIRLSLASHSYIYPLGIEEDLLVDVAGHIEKGIKNDIEPIAPTMTVNILVLEWEEKIKLHQEKEMKFDQWRSKIFNNEHPASIKEECEVENKGEVT</sequence>
<dbReference type="EMBL" id="BQNB010016729">
    <property type="protein sequence ID" value="GJT55112.1"/>
    <property type="molecule type" value="Genomic_DNA"/>
</dbReference>
<dbReference type="InterPro" id="IPR021109">
    <property type="entry name" value="Peptidase_aspartic_dom_sf"/>
</dbReference>
<dbReference type="InterPro" id="IPR043502">
    <property type="entry name" value="DNA/RNA_pol_sf"/>
</dbReference>
<keyword evidence="2" id="KW-0808">Transferase</keyword>
<dbReference type="GO" id="GO:0003964">
    <property type="term" value="F:RNA-directed DNA polymerase activity"/>
    <property type="evidence" value="ECO:0007669"/>
    <property type="project" value="UniProtKB-KW"/>
</dbReference>
<comment type="caution">
    <text evidence="2">The sequence shown here is derived from an EMBL/GenBank/DDBJ whole genome shotgun (WGS) entry which is preliminary data.</text>
</comment>
<accession>A0ABQ5EW37</accession>
<keyword evidence="3" id="KW-1185">Reference proteome</keyword>
<dbReference type="Gene3D" id="3.30.70.270">
    <property type="match status" value="1"/>
</dbReference>
<reference evidence="2" key="1">
    <citation type="journal article" date="2022" name="Int. J. Mol. Sci.">
        <title>Draft Genome of Tanacetum Coccineum: Genomic Comparison of Closely Related Tanacetum-Family Plants.</title>
        <authorList>
            <person name="Yamashiro T."/>
            <person name="Shiraishi A."/>
            <person name="Nakayama K."/>
            <person name="Satake H."/>
        </authorList>
    </citation>
    <scope>NUCLEOTIDE SEQUENCE</scope>
</reference>
<reference evidence="2" key="2">
    <citation type="submission" date="2022-01" db="EMBL/GenBank/DDBJ databases">
        <authorList>
            <person name="Yamashiro T."/>
            <person name="Shiraishi A."/>
            <person name="Satake H."/>
            <person name="Nakayama K."/>
        </authorList>
    </citation>
    <scope>NUCLEOTIDE SEQUENCE</scope>
</reference>
<evidence type="ECO:0000313" key="3">
    <source>
        <dbReference type="Proteomes" id="UP001151760"/>
    </source>
</evidence>
<organism evidence="2 3">
    <name type="scientific">Tanacetum coccineum</name>
    <dbReference type="NCBI Taxonomy" id="301880"/>
    <lineage>
        <taxon>Eukaryota</taxon>
        <taxon>Viridiplantae</taxon>
        <taxon>Streptophyta</taxon>
        <taxon>Embryophyta</taxon>
        <taxon>Tracheophyta</taxon>
        <taxon>Spermatophyta</taxon>
        <taxon>Magnoliopsida</taxon>
        <taxon>eudicotyledons</taxon>
        <taxon>Gunneridae</taxon>
        <taxon>Pentapetalae</taxon>
        <taxon>asterids</taxon>
        <taxon>campanulids</taxon>
        <taxon>Asterales</taxon>
        <taxon>Asteraceae</taxon>
        <taxon>Asteroideae</taxon>
        <taxon>Anthemideae</taxon>
        <taxon>Anthemidinae</taxon>
        <taxon>Tanacetum</taxon>
    </lineage>
</organism>
<evidence type="ECO:0000313" key="2">
    <source>
        <dbReference type="EMBL" id="GJT55112.1"/>
    </source>
</evidence>
<dbReference type="PANTHER" id="PTHR24559">
    <property type="entry name" value="TRANSPOSON TY3-I GAG-POL POLYPROTEIN"/>
    <property type="match status" value="1"/>
</dbReference>
<dbReference type="InterPro" id="IPR000477">
    <property type="entry name" value="RT_dom"/>
</dbReference>
<feature type="domain" description="Reverse transcriptase" evidence="1">
    <location>
        <begin position="3"/>
        <end position="117"/>
    </location>
</feature>
<dbReference type="Pfam" id="PF00078">
    <property type="entry name" value="RVT_1"/>
    <property type="match status" value="1"/>
</dbReference>
<gene>
    <name evidence="2" type="ORF">Tco_0990166</name>
</gene>
<keyword evidence="2" id="KW-0695">RNA-directed DNA polymerase</keyword>
<name>A0ABQ5EW37_9ASTR</name>
<dbReference type="InterPro" id="IPR053134">
    <property type="entry name" value="RNA-dir_DNA_polymerase"/>
</dbReference>